<dbReference type="SUPFAM" id="SSF54637">
    <property type="entry name" value="Thioesterase/thiol ester dehydrase-isomerase"/>
    <property type="match status" value="1"/>
</dbReference>
<organism evidence="1 2">
    <name type="scientific">Aquabacter spiritensis</name>
    <dbReference type="NCBI Taxonomy" id="933073"/>
    <lineage>
        <taxon>Bacteria</taxon>
        <taxon>Pseudomonadati</taxon>
        <taxon>Pseudomonadota</taxon>
        <taxon>Alphaproteobacteria</taxon>
        <taxon>Hyphomicrobiales</taxon>
        <taxon>Xanthobacteraceae</taxon>
        <taxon>Aquabacter</taxon>
    </lineage>
</organism>
<dbReference type="RefSeq" id="WP_132030316.1">
    <property type="nucleotide sequence ID" value="NZ_SMAI01000002.1"/>
</dbReference>
<dbReference type="InterPro" id="IPR029069">
    <property type="entry name" value="HotDog_dom_sf"/>
</dbReference>
<reference evidence="1 2" key="1">
    <citation type="submission" date="2019-03" db="EMBL/GenBank/DDBJ databases">
        <title>Genomic Encyclopedia of Type Strains, Phase IV (KMG-IV): sequencing the most valuable type-strain genomes for metagenomic binning, comparative biology and taxonomic classification.</title>
        <authorList>
            <person name="Goeker M."/>
        </authorList>
    </citation>
    <scope>NUCLEOTIDE SEQUENCE [LARGE SCALE GENOMIC DNA]</scope>
    <source>
        <strain evidence="1 2">DSM 9035</strain>
    </source>
</reference>
<protein>
    <submittedName>
        <fullName evidence="1">(3S)-malyl-CoA thioesterase</fullName>
    </submittedName>
</protein>
<keyword evidence="2" id="KW-1185">Reference proteome</keyword>
<dbReference type="Proteomes" id="UP000294664">
    <property type="component" value="Unassembled WGS sequence"/>
</dbReference>
<accession>A0A4R3M2C3</accession>
<dbReference type="Pfam" id="PF13279">
    <property type="entry name" value="4HBT_2"/>
    <property type="match status" value="1"/>
</dbReference>
<dbReference type="PANTHER" id="PTHR31793">
    <property type="entry name" value="4-HYDROXYBENZOYL-COA THIOESTERASE FAMILY MEMBER"/>
    <property type="match status" value="1"/>
</dbReference>
<dbReference type="GO" id="GO:0047617">
    <property type="term" value="F:fatty acyl-CoA hydrolase activity"/>
    <property type="evidence" value="ECO:0007669"/>
    <property type="project" value="TreeGrafter"/>
</dbReference>
<evidence type="ECO:0000313" key="2">
    <source>
        <dbReference type="Proteomes" id="UP000294664"/>
    </source>
</evidence>
<evidence type="ECO:0000313" key="1">
    <source>
        <dbReference type="EMBL" id="TCT06846.1"/>
    </source>
</evidence>
<dbReference type="CDD" id="cd00586">
    <property type="entry name" value="4HBT"/>
    <property type="match status" value="1"/>
</dbReference>
<dbReference type="AlphaFoldDB" id="A0A4R3M2C3"/>
<sequence length="169" mass="19088">MWDRSAFEPVFFAPFVSSPLKIETEWMDYNGHVNMAYYNVLFDRATDEAMALIGLGPHYAEARRASFFTAETHVRYLRELPNVGTVRATVQLVDYDEKRLHLFLQLHHGSDGWISACCELVALHVDLATRRVVPFPDEILERIAGMKAVHGALPIPDGLGRSVAMSPRC</sequence>
<dbReference type="PANTHER" id="PTHR31793:SF2">
    <property type="entry name" value="BLR1345 PROTEIN"/>
    <property type="match status" value="1"/>
</dbReference>
<dbReference type="OrthoDB" id="9803287at2"/>
<dbReference type="EMBL" id="SMAI01000002">
    <property type="protein sequence ID" value="TCT06846.1"/>
    <property type="molecule type" value="Genomic_DNA"/>
</dbReference>
<dbReference type="InterPro" id="IPR050563">
    <property type="entry name" value="4-hydroxybenzoyl-CoA_TE"/>
</dbReference>
<proteinExistence type="predicted"/>
<comment type="caution">
    <text evidence="1">The sequence shown here is derived from an EMBL/GenBank/DDBJ whole genome shotgun (WGS) entry which is preliminary data.</text>
</comment>
<name>A0A4R3M2C3_9HYPH</name>
<dbReference type="Gene3D" id="3.10.129.10">
    <property type="entry name" value="Hotdog Thioesterase"/>
    <property type="match status" value="1"/>
</dbReference>
<gene>
    <name evidence="1" type="ORF">EDC64_102327</name>
</gene>